<comment type="caution">
    <text evidence="1">The sequence shown here is derived from an EMBL/GenBank/DDBJ whole genome shotgun (WGS) entry which is preliminary data.</text>
</comment>
<accession>A0A7J8AFM9</accession>
<gene>
    <name evidence="1" type="ORF">mRhiFer1_008848</name>
</gene>
<dbReference type="AlphaFoldDB" id="A0A7J8AFM9"/>
<reference evidence="1 2" key="1">
    <citation type="journal article" date="2020" name="Nature">
        <title>Six reference-quality genomes reveal evolution of bat adaptations.</title>
        <authorList>
            <person name="Jebb D."/>
            <person name="Huang Z."/>
            <person name="Pippel M."/>
            <person name="Hughes G.M."/>
            <person name="Lavrichenko K."/>
            <person name="Devanna P."/>
            <person name="Winkler S."/>
            <person name="Jermiin L.S."/>
            <person name="Skirmuntt E.C."/>
            <person name="Katzourakis A."/>
            <person name="Burkitt-Gray L."/>
            <person name="Ray D.A."/>
            <person name="Sullivan K.A.M."/>
            <person name="Roscito J.G."/>
            <person name="Kirilenko B.M."/>
            <person name="Davalos L.M."/>
            <person name="Corthals A.P."/>
            <person name="Power M.L."/>
            <person name="Jones G."/>
            <person name="Ransome R.D."/>
            <person name="Dechmann D.K.N."/>
            <person name="Locatelli A.G."/>
            <person name="Puechmaille S.J."/>
            <person name="Fedrigo O."/>
            <person name="Jarvis E.D."/>
            <person name="Hiller M."/>
            <person name="Vernes S.C."/>
            <person name="Myers E.W."/>
            <person name="Teeling E.C."/>
        </authorList>
    </citation>
    <scope>NUCLEOTIDE SEQUENCE [LARGE SCALE GENOMIC DNA]</scope>
    <source>
        <strain evidence="1">MRhiFer1</strain>
        <tissue evidence="1">Lung</tissue>
    </source>
</reference>
<dbReference type="EMBL" id="JACAGC010000002">
    <property type="protein sequence ID" value="KAF6385009.1"/>
    <property type="molecule type" value="Genomic_DNA"/>
</dbReference>
<protein>
    <submittedName>
        <fullName evidence="1">Uncharacterized protein</fullName>
    </submittedName>
</protein>
<evidence type="ECO:0000313" key="1">
    <source>
        <dbReference type="EMBL" id="KAF6385009.1"/>
    </source>
</evidence>
<proteinExistence type="predicted"/>
<evidence type="ECO:0000313" key="2">
    <source>
        <dbReference type="Proteomes" id="UP000585614"/>
    </source>
</evidence>
<sequence length="132" mass="14870">MLVRVRREICAEVPPFSLHSACTGKATIFVATSCKKFRKGLKTQRSKTAPDCVTMVVSGYSKVKSTFEDPNEMLPIGSKEPWCPVIANCEFGPLETSTLLRRLVVWNILDFADLPHYRKKLSIKNSVILILR</sequence>
<organism evidence="1 2">
    <name type="scientific">Rhinolophus ferrumequinum</name>
    <name type="common">Greater horseshoe bat</name>
    <dbReference type="NCBI Taxonomy" id="59479"/>
    <lineage>
        <taxon>Eukaryota</taxon>
        <taxon>Metazoa</taxon>
        <taxon>Chordata</taxon>
        <taxon>Craniata</taxon>
        <taxon>Vertebrata</taxon>
        <taxon>Euteleostomi</taxon>
        <taxon>Mammalia</taxon>
        <taxon>Eutheria</taxon>
        <taxon>Laurasiatheria</taxon>
        <taxon>Chiroptera</taxon>
        <taxon>Yinpterochiroptera</taxon>
        <taxon>Rhinolophoidea</taxon>
        <taxon>Rhinolophidae</taxon>
        <taxon>Rhinolophinae</taxon>
        <taxon>Rhinolophus</taxon>
    </lineage>
</organism>
<dbReference type="Proteomes" id="UP000585614">
    <property type="component" value="Unassembled WGS sequence"/>
</dbReference>
<name>A0A7J8AFM9_RHIFE</name>